<evidence type="ECO:0000313" key="3">
    <source>
        <dbReference type="Proteomes" id="UP000822688"/>
    </source>
</evidence>
<feature type="signal peptide" evidence="1">
    <location>
        <begin position="1"/>
        <end position="26"/>
    </location>
</feature>
<dbReference type="Proteomes" id="UP000822688">
    <property type="component" value="Chromosome 10"/>
</dbReference>
<name>A0A8T0GJJ5_CERPU</name>
<accession>A0A8T0GJJ5</accession>
<evidence type="ECO:0000256" key="1">
    <source>
        <dbReference type="SAM" id="SignalP"/>
    </source>
</evidence>
<evidence type="ECO:0000313" key="2">
    <source>
        <dbReference type="EMBL" id="KAG0559170.1"/>
    </source>
</evidence>
<protein>
    <submittedName>
        <fullName evidence="2">Uncharacterized protein</fullName>
    </submittedName>
</protein>
<comment type="caution">
    <text evidence="2">The sequence shown here is derived from an EMBL/GenBank/DDBJ whole genome shotgun (WGS) entry which is preliminary data.</text>
</comment>
<organism evidence="2 3">
    <name type="scientific">Ceratodon purpureus</name>
    <name type="common">Fire moss</name>
    <name type="synonym">Dicranum purpureum</name>
    <dbReference type="NCBI Taxonomy" id="3225"/>
    <lineage>
        <taxon>Eukaryota</taxon>
        <taxon>Viridiplantae</taxon>
        <taxon>Streptophyta</taxon>
        <taxon>Embryophyta</taxon>
        <taxon>Bryophyta</taxon>
        <taxon>Bryophytina</taxon>
        <taxon>Bryopsida</taxon>
        <taxon>Dicranidae</taxon>
        <taxon>Pseudoditrichales</taxon>
        <taxon>Ditrichaceae</taxon>
        <taxon>Ceratodon</taxon>
    </lineage>
</organism>
<sequence>MNGLVNMIGSMVQLTCIGLFEMVASCCPCLSCFVRKNVLITAKFRWFASLRKKLRLKN</sequence>
<proteinExistence type="predicted"/>
<keyword evidence="3" id="KW-1185">Reference proteome</keyword>
<gene>
    <name evidence="2" type="ORF">KC19_10G084100</name>
</gene>
<reference evidence="2" key="1">
    <citation type="submission" date="2020-06" db="EMBL/GenBank/DDBJ databases">
        <title>WGS assembly of Ceratodon purpureus strain R40.</title>
        <authorList>
            <person name="Carey S.B."/>
            <person name="Jenkins J."/>
            <person name="Shu S."/>
            <person name="Lovell J.T."/>
            <person name="Sreedasyam A."/>
            <person name="Maumus F."/>
            <person name="Tiley G.P."/>
            <person name="Fernandez-Pozo N."/>
            <person name="Barry K."/>
            <person name="Chen C."/>
            <person name="Wang M."/>
            <person name="Lipzen A."/>
            <person name="Daum C."/>
            <person name="Saski C.A."/>
            <person name="Payton A.C."/>
            <person name="Mcbreen J.C."/>
            <person name="Conrad R.E."/>
            <person name="Kollar L.M."/>
            <person name="Olsson S."/>
            <person name="Huttunen S."/>
            <person name="Landis J.B."/>
            <person name="Wickett N.J."/>
            <person name="Johnson M.G."/>
            <person name="Rensing S.A."/>
            <person name="Grimwood J."/>
            <person name="Schmutz J."/>
            <person name="Mcdaniel S.F."/>
        </authorList>
    </citation>
    <scope>NUCLEOTIDE SEQUENCE</scope>
    <source>
        <strain evidence="2">R40</strain>
    </source>
</reference>
<dbReference type="AlphaFoldDB" id="A0A8T0GJJ5"/>
<keyword evidence="1" id="KW-0732">Signal</keyword>
<feature type="chain" id="PRO_5035867427" evidence="1">
    <location>
        <begin position="27"/>
        <end position="58"/>
    </location>
</feature>
<dbReference type="EMBL" id="CM026431">
    <property type="protein sequence ID" value="KAG0559170.1"/>
    <property type="molecule type" value="Genomic_DNA"/>
</dbReference>